<protein>
    <submittedName>
        <fullName evidence="5">AsnC family transcriptional regulator</fullName>
    </submittedName>
</protein>
<organism evidence="5 6">
    <name type="scientific">Streptomyces naganishii JCM 4654</name>
    <dbReference type="NCBI Taxonomy" id="1306179"/>
    <lineage>
        <taxon>Bacteria</taxon>
        <taxon>Bacillati</taxon>
        <taxon>Actinomycetota</taxon>
        <taxon>Actinomycetes</taxon>
        <taxon>Kitasatosporales</taxon>
        <taxon>Streptomycetaceae</taxon>
        <taxon>Streptomyces</taxon>
    </lineage>
</organism>
<dbReference type="Gene3D" id="3.30.70.920">
    <property type="match status" value="1"/>
</dbReference>
<dbReference type="RefSeq" id="WP_190179437.1">
    <property type="nucleotide sequence ID" value="NZ_BMVF01000011.1"/>
</dbReference>
<evidence type="ECO:0000259" key="4">
    <source>
        <dbReference type="Pfam" id="PF13404"/>
    </source>
</evidence>
<evidence type="ECO:0000256" key="1">
    <source>
        <dbReference type="ARBA" id="ARBA00023015"/>
    </source>
</evidence>
<reference evidence="5" key="2">
    <citation type="submission" date="2020-09" db="EMBL/GenBank/DDBJ databases">
        <authorList>
            <person name="Sun Q."/>
            <person name="Ohkuma M."/>
        </authorList>
    </citation>
    <scope>NUCLEOTIDE SEQUENCE</scope>
    <source>
        <strain evidence="5">JCM 4654</strain>
    </source>
</reference>
<dbReference type="PANTHER" id="PTHR30154:SF34">
    <property type="entry name" value="TRANSCRIPTIONAL REGULATOR AZLB"/>
    <property type="match status" value="1"/>
</dbReference>
<keyword evidence="2" id="KW-0238">DNA-binding</keyword>
<dbReference type="InterPro" id="IPR036388">
    <property type="entry name" value="WH-like_DNA-bd_sf"/>
</dbReference>
<dbReference type="GO" id="GO:0043565">
    <property type="term" value="F:sequence-specific DNA binding"/>
    <property type="evidence" value="ECO:0007669"/>
    <property type="project" value="InterPro"/>
</dbReference>
<dbReference type="SMART" id="SM00344">
    <property type="entry name" value="HTH_ASNC"/>
    <property type="match status" value="1"/>
</dbReference>
<dbReference type="Gene3D" id="1.10.10.10">
    <property type="entry name" value="Winged helix-like DNA-binding domain superfamily/Winged helix DNA-binding domain"/>
    <property type="match status" value="2"/>
</dbReference>
<dbReference type="Pfam" id="PF13412">
    <property type="entry name" value="HTH_24"/>
    <property type="match status" value="1"/>
</dbReference>
<feature type="domain" description="HTH asnC-type" evidence="4">
    <location>
        <begin position="9"/>
        <end position="46"/>
    </location>
</feature>
<name>A0A918Y620_9ACTN</name>
<dbReference type="Pfam" id="PF13404">
    <property type="entry name" value="HTH_AsnC-type"/>
    <property type="match status" value="1"/>
</dbReference>
<dbReference type="SUPFAM" id="SSF46785">
    <property type="entry name" value="Winged helix' DNA-binding domain"/>
    <property type="match status" value="1"/>
</dbReference>
<comment type="caution">
    <text evidence="5">The sequence shown here is derived from an EMBL/GenBank/DDBJ whole genome shotgun (WGS) entry which is preliminary data.</text>
</comment>
<dbReference type="GO" id="GO:0005829">
    <property type="term" value="C:cytosol"/>
    <property type="evidence" value="ECO:0007669"/>
    <property type="project" value="TreeGrafter"/>
</dbReference>
<dbReference type="PANTHER" id="PTHR30154">
    <property type="entry name" value="LEUCINE-RESPONSIVE REGULATORY PROTEIN"/>
    <property type="match status" value="1"/>
</dbReference>
<evidence type="ECO:0000256" key="2">
    <source>
        <dbReference type="ARBA" id="ARBA00023125"/>
    </source>
</evidence>
<dbReference type="SUPFAM" id="SSF54909">
    <property type="entry name" value="Dimeric alpha+beta barrel"/>
    <property type="match status" value="2"/>
</dbReference>
<keyword evidence="1" id="KW-0805">Transcription regulation</keyword>
<gene>
    <name evidence="5" type="ORF">GCM10010508_42690</name>
</gene>
<keyword evidence="3" id="KW-0804">Transcription</keyword>
<sequence length="336" mass="37052">MTEALLEEDLALINALQIAPRVSWAEAARVLGSKPATLAARWRRLREEGLAWVTAHPAGTRHMVTSFVEVDCAPGARADVVRALCRDARAVTVEESARGRDLLLTVMTPDLPALTAFVLDDLPKVRGVQSYRTYLGKEVHRQGSDWRLGALDRKQVAALESAARRGRPEQRGEPPSGAWPLIEALAVDGRCTAADLARITGRNPATVRRQLARLLASQVLAFRCEVAQVQSHWPIACTWLARVPALEHERTVAALRTLPELRVCVSTTGDTNMMFTVWTRSLTEVLRIERLLGDRMPWLNLVESAVTLRMAKRMGWLLDADGRSTGEVVAPSALKP</sequence>
<accession>A0A918Y620</accession>
<dbReference type="AlphaFoldDB" id="A0A918Y620"/>
<evidence type="ECO:0000313" key="5">
    <source>
        <dbReference type="EMBL" id="GHD91938.1"/>
    </source>
</evidence>
<dbReference type="Proteomes" id="UP000608955">
    <property type="component" value="Unassembled WGS sequence"/>
</dbReference>
<keyword evidence="6" id="KW-1185">Reference proteome</keyword>
<dbReference type="GO" id="GO:0043200">
    <property type="term" value="P:response to amino acid"/>
    <property type="evidence" value="ECO:0007669"/>
    <property type="project" value="TreeGrafter"/>
</dbReference>
<dbReference type="EMBL" id="BMVF01000011">
    <property type="protein sequence ID" value="GHD91938.1"/>
    <property type="molecule type" value="Genomic_DNA"/>
</dbReference>
<dbReference type="InterPro" id="IPR036390">
    <property type="entry name" value="WH_DNA-bd_sf"/>
</dbReference>
<proteinExistence type="predicted"/>
<dbReference type="InterPro" id="IPR000485">
    <property type="entry name" value="AsnC-type_HTH_dom"/>
</dbReference>
<reference evidence="5" key="1">
    <citation type="journal article" date="2014" name="Int. J. Syst. Evol. Microbiol.">
        <title>Complete genome sequence of Corynebacterium casei LMG S-19264T (=DSM 44701T), isolated from a smear-ripened cheese.</title>
        <authorList>
            <consortium name="US DOE Joint Genome Institute (JGI-PGF)"/>
            <person name="Walter F."/>
            <person name="Albersmeier A."/>
            <person name="Kalinowski J."/>
            <person name="Ruckert C."/>
        </authorList>
    </citation>
    <scope>NUCLEOTIDE SEQUENCE</scope>
    <source>
        <strain evidence="5">JCM 4654</strain>
    </source>
</reference>
<evidence type="ECO:0000313" key="6">
    <source>
        <dbReference type="Proteomes" id="UP000608955"/>
    </source>
</evidence>
<dbReference type="InterPro" id="IPR011008">
    <property type="entry name" value="Dimeric_a/b-barrel"/>
</dbReference>
<dbReference type="InterPro" id="IPR019888">
    <property type="entry name" value="Tscrpt_reg_AsnC-like"/>
</dbReference>
<evidence type="ECO:0000256" key="3">
    <source>
        <dbReference type="ARBA" id="ARBA00023163"/>
    </source>
</evidence>